<proteinExistence type="predicted"/>
<accession>A0AAD9A6A3</accession>
<keyword evidence="3" id="KW-1185">Reference proteome</keyword>
<evidence type="ECO:0000256" key="1">
    <source>
        <dbReference type="SAM" id="MobiDB-lite"/>
    </source>
</evidence>
<name>A0AAD9A6A3_9PEZI</name>
<feature type="compositionally biased region" description="Low complexity" evidence="1">
    <location>
        <begin position="65"/>
        <end position="77"/>
    </location>
</feature>
<feature type="compositionally biased region" description="Basic and acidic residues" evidence="1">
    <location>
        <begin position="80"/>
        <end position="113"/>
    </location>
</feature>
<dbReference type="Proteomes" id="UP001243330">
    <property type="component" value="Unassembled WGS sequence"/>
</dbReference>
<protein>
    <submittedName>
        <fullName evidence="2">Uncharacterized protein</fullName>
    </submittedName>
</protein>
<sequence>MQIEASQAVVDKRRDATGTAAPATETDEGARHWMNMDHQLSSQPWSCPAGQGAVEPGREQKPRFVASASLASVSVRSTKIPRDETGIEKGRRGDDGSTGVREHQARSSVQRDDDGRAALLSTDSFLSWPWAGFGTVVGEKISVYRASKYGYPKLRFPLLWRISSFGPAVGCGARRLSNATLFDLGSLDEKP</sequence>
<feature type="region of interest" description="Disordered" evidence="1">
    <location>
        <begin position="1"/>
        <end position="113"/>
    </location>
</feature>
<comment type="caution">
    <text evidence="2">The sequence shown here is derived from an EMBL/GenBank/DDBJ whole genome shotgun (WGS) entry which is preliminary data.</text>
</comment>
<evidence type="ECO:0000313" key="2">
    <source>
        <dbReference type="EMBL" id="KAK1841959.1"/>
    </source>
</evidence>
<evidence type="ECO:0000313" key="3">
    <source>
        <dbReference type="Proteomes" id="UP001243330"/>
    </source>
</evidence>
<dbReference type="EMBL" id="JAQOWY010000444">
    <property type="protein sequence ID" value="KAK1841959.1"/>
    <property type="molecule type" value="Genomic_DNA"/>
</dbReference>
<organism evidence="2 3">
    <name type="scientific">Colletotrichum chrysophilum</name>
    <dbReference type="NCBI Taxonomy" id="1836956"/>
    <lineage>
        <taxon>Eukaryota</taxon>
        <taxon>Fungi</taxon>
        <taxon>Dikarya</taxon>
        <taxon>Ascomycota</taxon>
        <taxon>Pezizomycotina</taxon>
        <taxon>Sordariomycetes</taxon>
        <taxon>Hypocreomycetidae</taxon>
        <taxon>Glomerellales</taxon>
        <taxon>Glomerellaceae</taxon>
        <taxon>Colletotrichum</taxon>
        <taxon>Colletotrichum gloeosporioides species complex</taxon>
    </lineage>
</organism>
<dbReference type="AlphaFoldDB" id="A0AAD9A6A3"/>
<gene>
    <name evidence="2" type="ORF">CCHR01_15400</name>
</gene>
<reference evidence="2" key="1">
    <citation type="submission" date="2023-01" db="EMBL/GenBank/DDBJ databases">
        <title>Colletotrichum chrysophilum M932 genome sequence.</title>
        <authorList>
            <person name="Baroncelli R."/>
        </authorList>
    </citation>
    <scope>NUCLEOTIDE SEQUENCE</scope>
    <source>
        <strain evidence="2">M932</strain>
    </source>
</reference>